<dbReference type="InterPro" id="IPR044862">
    <property type="entry name" value="Pro_4_hyd_alph_FE2OG_OXY"/>
</dbReference>
<reference evidence="2" key="1">
    <citation type="submission" date="2022-09" db="EMBL/GenBank/DDBJ databases">
        <title>Fusarium specimens isolated from Avocado Roots.</title>
        <authorList>
            <person name="Stajich J."/>
            <person name="Roper C."/>
            <person name="Heimlech-Rivalta G."/>
        </authorList>
    </citation>
    <scope>NUCLEOTIDE SEQUENCE</scope>
    <source>
        <strain evidence="2">A02</strain>
    </source>
</reference>
<feature type="domain" description="Prolyl 4-hydroxylase alpha subunit Fe(2+) 2OG dioxygenase" evidence="1">
    <location>
        <begin position="78"/>
        <end position="166"/>
    </location>
</feature>
<proteinExistence type="predicted"/>
<evidence type="ECO:0000259" key="1">
    <source>
        <dbReference type="Pfam" id="PF13640"/>
    </source>
</evidence>
<dbReference type="Pfam" id="PF13640">
    <property type="entry name" value="2OG-FeII_Oxy_3"/>
    <property type="match status" value="1"/>
</dbReference>
<gene>
    <name evidence="2" type="ORF">NW755_006831</name>
</gene>
<dbReference type="Gene3D" id="2.60.120.620">
    <property type="entry name" value="q2cbj1_9rhob like domain"/>
    <property type="match status" value="1"/>
</dbReference>
<sequence>MASEPMSGVKVEAPNVKVEMPNRDATSHTISCDPSTLKDELLQAIEGIQIAGTFASSAIPGGRSLGINGTIKAELYKMLIYEKGAMFKAHTDTEKVPGMFGTLVISLPSTHQGGDVVLRHCGKQHVFRSSAHVQSCAFWYSDVSHEVLPVTFVNTLPLKYALNRWLGESLNTRQNKYFYHVLDHDYTEASISLNRLKAQDLVCVQALKEGCSKLPVDVYLALLEKMESGSVEDYCDNYDMRYCDEEDEEDEEGYHEIDEVLQSSHNVLTLVDLDGHTATKDLQLEEEDILQEDPFADIQGREHYEGYMGNYGPTATHWYRVAQGLIAGDTSRPQVHAPTGAAFLFTALEAILPWAWTPMGKPGVMSPIYRPSLDSAAVQEVVKLALQRERYDMFDEALAKSPETLKPGLLEWLREWMSAGDFNLRFKTIENGLNSAVALSSHLSGQSEAITKLVPIPDQLSSIEPAALDWARQKAHLCLEAPASIKHPSGRDGGPTVDLAFYFDDPSAFLSETYVVQTSLASVFLLSVAMLQKAKRKH</sequence>
<name>A0A9W8R8S0_9HYPO</name>
<accession>A0A9W8R8S0</accession>
<evidence type="ECO:0000313" key="2">
    <source>
        <dbReference type="EMBL" id="KAJ4188037.1"/>
    </source>
</evidence>
<evidence type="ECO:0000313" key="3">
    <source>
        <dbReference type="Proteomes" id="UP001152087"/>
    </source>
</evidence>
<organism evidence="2 3">
    <name type="scientific">Fusarium falciforme</name>
    <dbReference type="NCBI Taxonomy" id="195108"/>
    <lineage>
        <taxon>Eukaryota</taxon>
        <taxon>Fungi</taxon>
        <taxon>Dikarya</taxon>
        <taxon>Ascomycota</taxon>
        <taxon>Pezizomycotina</taxon>
        <taxon>Sordariomycetes</taxon>
        <taxon>Hypocreomycetidae</taxon>
        <taxon>Hypocreales</taxon>
        <taxon>Nectriaceae</taxon>
        <taxon>Fusarium</taxon>
        <taxon>Fusarium solani species complex</taxon>
    </lineage>
</organism>
<dbReference type="AlphaFoldDB" id="A0A9W8R8S0"/>
<dbReference type="Proteomes" id="UP001152087">
    <property type="component" value="Unassembled WGS sequence"/>
</dbReference>
<keyword evidence="3" id="KW-1185">Reference proteome</keyword>
<dbReference type="EMBL" id="JAOQAV010000016">
    <property type="protein sequence ID" value="KAJ4188037.1"/>
    <property type="molecule type" value="Genomic_DNA"/>
</dbReference>
<protein>
    <recommendedName>
        <fullName evidence="1">Prolyl 4-hydroxylase alpha subunit Fe(2+) 2OG dioxygenase domain-containing protein</fullName>
    </recommendedName>
</protein>
<dbReference type="PANTHER" id="PTHR33099:SF7">
    <property type="entry name" value="MYND-TYPE DOMAIN-CONTAINING PROTEIN"/>
    <property type="match status" value="1"/>
</dbReference>
<dbReference type="PANTHER" id="PTHR33099">
    <property type="entry name" value="FE2OG DIOXYGENASE DOMAIN-CONTAINING PROTEIN"/>
    <property type="match status" value="1"/>
</dbReference>
<comment type="caution">
    <text evidence="2">The sequence shown here is derived from an EMBL/GenBank/DDBJ whole genome shotgun (WGS) entry which is preliminary data.</text>
</comment>